<organism evidence="4 5">
    <name type="scientific">Limnohabitans curvus</name>
    <dbReference type="NCBI Taxonomy" id="323423"/>
    <lineage>
        <taxon>Bacteria</taxon>
        <taxon>Pseudomonadati</taxon>
        <taxon>Pseudomonadota</taxon>
        <taxon>Betaproteobacteria</taxon>
        <taxon>Burkholderiales</taxon>
        <taxon>Comamonadaceae</taxon>
        <taxon>Limnohabitans</taxon>
    </lineage>
</organism>
<keyword evidence="3" id="KW-0143">Chaperone</keyword>
<proteinExistence type="inferred from homology"/>
<name>A0A315ERU0_9BURK</name>
<dbReference type="InterPro" id="IPR036714">
    <property type="entry name" value="SDH_sf"/>
</dbReference>
<dbReference type="Proteomes" id="UP000251341">
    <property type="component" value="Unassembled WGS sequence"/>
</dbReference>
<dbReference type="InterPro" id="IPR005631">
    <property type="entry name" value="SDH"/>
</dbReference>
<evidence type="ECO:0000256" key="1">
    <source>
        <dbReference type="ARBA" id="ARBA00008571"/>
    </source>
</evidence>
<sequence>MDADAPFRDTSVGDPTLDGLDGKQALGERALSKLHWRSRRGLLENDLFIKKFFERHESRLTVSHARGMYELMDLSDNDLLDILLQRKELPDKPLTEEALEVLSMLRH</sequence>
<evidence type="ECO:0000256" key="3">
    <source>
        <dbReference type="ARBA" id="ARBA00023186"/>
    </source>
</evidence>
<reference evidence="4 5" key="1">
    <citation type="submission" date="2017-04" db="EMBL/GenBank/DDBJ databases">
        <title>Unexpected and diverse lifestyles within the genus Limnohabitans.</title>
        <authorList>
            <person name="Kasalicky V."/>
            <person name="Mehrshad M."/>
            <person name="Andrei S.-A."/>
            <person name="Salcher M."/>
            <person name="Kratochvilova H."/>
            <person name="Simek K."/>
            <person name="Ghai R."/>
        </authorList>
    </citation>
    <scope>NUCLEOTIDE SEQUENCE [LARGE SCALE GENOMIC DNA]</scope>
    <source>
        <strain evidence="4 5">MWH-C5</strain>
    </source>
</reference>
<dbReference type="EMBL" id="NESP01000001">
    <property type="protein sequence ID" value="PUE58684.1"/>
    <property type="molecule type" value="Genomic_DNA"/>
</dbReference>
<gene>
    <name evidence="4" type="ORF">B9Z44_03155</name>
</gene>
<comment type="caution">
    <text evidence="4">The sequence shown here is derived from an EMBL/GenBank/DDBJ whole genome shotgun (WGS) entry which is preliminary data.</text>
</comment>
<evidence type="ECO:0000256" key="2">
    <source>
        <dbReference type="ARBA" id="ARBA00019418"/>
    </source>
</evidence>
<dbReference type="AlphaFoldDB" id="A0A315ERU0"/>
<evidence type="ECO:0000313" key="5">
    <source>
        <dbReference type="Proteomes" id="UP000251341"/>
    </source>
</evidence>
<keyword evidence="5" id="KW-1185">Reference proteome</keyword>
<dbReference type="RefSeq" id="WP_108357927.1">
    <property type="nucleotide sequence ID" value="NZ_NESP01000001.1"/>
</dbReference>
<accession>A0A315ERU0</accession>
<dbReference type="Pfam" id="PF03937">
    <property type="entry name" value="Sdh5"/>
    <property type="match status" value="1"/>
</dbReference>
<evidence type="ECO:0000313" key="4">
    <source>
        <dbReference type="EMBL" id="PUE58684.1"/>
    </source>
</evidence>
<dbReference type="Gene3D" id="1.10.150.250">
    <property type="entry name" value="Flavinator of succinate dehydrogenase"/>
    <property type="match status" value="1"/>
</dbReference>
<dbReference type="SUPFAM" id="SSF109910">
    <property type="entry name" value="YgfY-like"/>
    <property type="match status" value="1"/>
</dbReference>
<comment type="similarity">
    <text evidence="1">Belongs to the SdhE FAD assembly factor family.</text>
</comment>
<protein>
    <recommendedName>
        <fullName evidence="2">FAD assembly factor SdhE</fullName>
    </recommendedName>
</protein>